<dbReference type="InterPro" id="IPR025966">
    <property type="entry name" value="OppC_N"/>
</dbReference>
<sequence length="345" mass="39403">MNSLFKRRFEKFKANRKAWISLWVLGISYGVSLFAPILVNNQPWIVSYSHSWKFPIFFYYTDKDFGGTELSPTNYKRLSSREDFLNGNNWILFPPVSYGYNEDSLETMEKDDNPPSAPNTKHWLGTDDRGRDVFTRIFYAYRNSLSFGLILVFIEFLFGTMIGGIQGYYGKRTDIIIQRFIEILSAIPFLYLILIMGSFFGRGFVVLGVTYSALSWIGISMYMRGEFYRSKTLTYVDAARALGVSSWKIMRNHILPNALTPLVTFLPFTLIGAISILSALDFLGYGIPAPNPSWGEMISQGRENIRAWWLIGFPSIALALTILLSSFVGEGIRDSFDSKDKVVYE</sequence>
<evidence type="ECO:0000313" key="8">
    <source>
        <dbReference type="Proteomes" id="UP000297453"/>
    </source>
</evidence>
<dbReference type="Pfam" id="PF00528">
    <property type="entry name" value="BPD_transp_1"/>
    <property type="match status" value="1"/>
</dbReference>
<organism evidence="7 8">
    <name type="scientific">Leptospira semungkisensis</name>
    <dbReference type="NCBI Taxonomy" id="2484985"/>
    <lineage>
        <taxon>Bacteria</taxon>
        <taxon>Pseudomonadati</taxon>
        <taxon>Spirochaetota</taxon>
        <taxon>Spirochaetia</taxon>
        <taxon>Leptospirales</taxon>
        <taxon>Leptospiraceae</taxon>
        <taxon>Leptospira</taxon>
    </lineage>
</organism>
<dbReference type="PROSITE" id="PS50928">
    <property type="entry name" value="ABC_TM1"/>
    <property type="match status" value="1"/>
</dbReference>
<accession>A0A4R9G7M9</accession>
<dbReference type="Pfam" id="PF12911">
    <property type="entry name" value="OppC_N"/>
    <property type="match status" value="1"/>
</dbReference>
<comment type="similarity">
    <text evidence="5">Belongs to the binding-protein-dependent transport system permease family.</text>
</comment>
<dbReference type="GO" id="GO:0005886">
    <property type="term" value="C:plasma membrane"/>
    <property type="evidence" value="ECO:0007669"/>
    <property type="project" value="UniProtKB-SubCell"/>
</dbReference>
<comment type="caution">
    <text evidence="7">The sequence shown here is derived from an EMBL/GenBank/DDBJ whole genome shotgun (WGS) entry which is preliminary data.</text>
</comment>
<dbReference type="GO" id="GO:0042884">
    <property type="term" value="P:microcin transport"/>
    <property type="evidence" value="ECO:0007669"/>
    <property type="project" value="TreeGrafter"/>
</dbReference>
<dbReference type="CDD" id="cd06261">
    <property type="entry name" value="TM_PBP2"/>
    <property type="match status" value="1"/>
</dbReference>
<feature type="domain" description="ABC transmembrane type-1" evidence="6">
    <location>
        <begin position="141"/>
        <end position="329"/>
    </location>
</feature>
<name>A0A4R9G7M9_9LEPT</name>
<dbReference type="InterPro" id="IPR000515">
    <property type="entry name" value="MetI-like"/>
</dbReference>
<dbReference type="PANTHER" id="PTHR30325:SF0">
    <property type="entry name" value="INNER MEMBRANE ABC TRANSPORTER PERMEASE PROTEIN YEJE"/>
    <property type="match status" value="1"/>
</dbReference>
<feature type="transmembrane region" description="Helical" evidence="5">
    <location>
        <begin position="258"/>
        <end position="287"/>
    </location>
</feature>
<comment type="subcellular location">
    <subcellularLocation>
        <location evidence="1 5">Cell membrane</location>
        <topology evidence="1 5">Multi-pass membrane protein</topology>
    </subcellularLocation>
</comment>
<keyword evidence="5" id="KW-0813">Transport</keyword>
<evidence type="ECO:0000259" key="6">
    <source>
        <dbReference type="PROSITE" id="PS50928"/>
    </source>
</evidence>
<evidence type="ECO:0000313" key="7">
    <source>
        <dbReference type="EMBL" id="TGK07255.1"/>
    </source>
</evidence>
<dbReference type="Gene3D" id="1.10.3720.10">
    <property type="entry name" value="MetI-like"/>
    <property type="match status" value="1"/>
</dbReference>
<proteinExistence type="inferred from homology"/>
<dbReference type="InterPro" id="IPR035906">
    <property type="entry name" value="MetI-like_sf"/>
</dbReference>
<dbReference type="SUPFAM" id="SSF161098">
    <property type="entry name" value="MetI-like"/>
    <property type="match status" value="1"/>
</dbReference>
<feature type="transmembrane region" description="Helical" evidence="5">
    <location>
        <begin position="145"/>
        <end position="168"/>
    </location>
</feature>
<keyword evidence="4 5" id="KW-0472">Membrane</keyword>
<dbReference type="RefSeq" id="WP_135584920.1">
    <property type="nucleotide sequence ID" value="NZ_RQEP01000005.1"/>
</dbReference>
<dbReference type="GO" id="GO:0055085">
    <property type="term" value="P:transmembrane transport"/>
    <property type="evidence" value="ECO:0007669"/>
    <property type="project" value="InterPro"/>
</dbReference>
<gene>
    <name evidence="7" type="ORF">EHO59_03875</name>
</gene>
<feature type="transmembrane region" description="Helical" evidence="5">
    <location>
        <begin position="20"/>
        <end position="39"/>
    </location>
</feature>
<reference evidence="7" key="1">
    <citation type="journal article" date="2019" name="PLoS Negl. Trop. Dis.">
        <title>Revisiting the worldwide diversity of Leptospira species in the environment.</title>
        <authorList>
            <person name="Vincent A.T."/>
            <person name="Schiettekatte O."/>
            <person name="Bourhy P."/>
            <person name="Veyrier F.J."/>
            <person name="Picardeau M."/>
        </authorList>
    </citation>
    <scope>NUCLEOTIDE SEQUENCE [LARGE SCALE GENOMIC DNA]</scope>
    <source>
        <strain evidence="7">SSS9</strain>
    </source>
</reference>
<dbReference type="PANTHER" id="PTHR30325">
    <property type="entry name" value="MEMBRANE COMPONENT OF ABC TRANSPORTER"/>
    <property type="match status" value="1"/>
</dbReference>
<dbReference type="EMBL" id="RQEP01000005">
    <property type="protein sequence ID" value="TGK07255.1"/>
    <property type="molecule type" value="Genomic_DNA"/>
</dbReference>
<keyword evidence="8" id="KW-1185">Reference proteome</keyword>
<feature type="transmembrane region" description="Helical" evidence="5">
    <location>
        <begin position="205"/>
        <end position="223"/>
    </location>
</feature>
<keyword evidence="3 5" id="KW-1133">Transmembrane helix</keyword>
<feature type="transmembrane region" description="Helical" evidence="5">
    <location>
        <begin position="180"/>
        <end position="199"/>
    </location>
</feature>
<evidence type="ECO:0000256" key="3">
    <source>
        <dbReference type="ARBA" id="ARBA00022989"/>
    </source>
</evidence>
<evidence type="ECO:0000256" key="4">
    <source>
        <dbReference type="ARBA" id="ARBA00023136"/>
    </source>
</evidence>
<dbReference type="AlphaFoldDB" id="A0A4R9G7M9"/>
<evidence type="ECO:0000256" key="1">
    <source>
        <dbReference type="ARBA" id="ARBA00004651"/>
    </source>
</evidence>
<dbReference type="Proteomes" id="UP000297453">
    <property type="component" value="Unassembled WGS sequence"/>
</dbReference>
<protein>
    <submittedName>
        <fullName evidence="7">ABC transporter permease subunit</fullName>
    </submittedName>
</protein>
<evidence type="ECO:0000256" key="2">
    <source>
        <dbReference type="ARBA" id="ARBA00022692"/>
    </source>
</evidence>
<keyword evidence="2 5" id="KW-0812">Transmembrane</keyword>
<dbReference type="OrthoDB" id="9783218at2"/>
<feature type="transmembrane region" description="Helical" evidence="5">
    <location>
        <begin position="307"/>
        <end position="329"/>
    </location>
</feature>
<evidence type="ECO:0000256" key="5">
    <source>
        <dbReference type="RuleBase" id="RU363032"/>
    </source>
</evidence>